<dbReference type="Proteomes" id="UP001218638">
    <property type="component" value="Chromosome"/>
</dbReference>
<evidence type="ECO:0000313" key="2">
    <source>
        <dbReference type="EMBL" id="WED64065.1"/>
    </source>
</evidence>
<evidence type="ECO:0000313" key="3">
    <source>
        <dbReference type="Proteomes" id="UP001218638"/>
    </source>
</evidence>
<gene>
    <name evidence="2" type="ORF">PXH66_17140</name>
</gene>
<keyword evidence="3" id="KW-1185">Reference proteome</keyword>
<sequence length="477" mass="51454">MLSPVHCGFPARSTSVSRLRRFGILGAMAVLAITRGAIASPAPGEVWQIGLAKTKITPTEPVVMGGFASRRDPFVGVIHDVWVKTMAIEDHTGHRAVLITCDFIGFRAVNADPICAAIMERTGLGRDQILLNCSHTHTGPSQADSPTTDSYLPAPKVRDLYDYTEWLKTQVVDTAVAALENLAPATLGHGIGVAPFVMNRREPSPRGIVLGHNPSGPADRSVPVLKITDLDGEVRGVLFGAACHNTTILPTDNQVCGDFAGYAQIWLEETYPGAQAMFMQGCGGDAGPYPTGKLEYSRAHGQTLGAEVQRLIEQDAFHSVRGALRTGFTKVELPLRGAMTPAEIAELQRGPAQWKRWVGQKMAARLENGDPWPESHPAPLAVWQFGDDLTLVGLSGEVVVDYVARIEEAVGPLNLWIAGYCNDVFGYLPSARVLREGGYETRGLYSGELFSPRVEDVVVNEVRALAESVGRSVPELN</sequence>
<dbReference type="KEGG" id="slom:PXH66_17140"/>
<reference evidence="2" key="1">
    <citation type="submission" date="2023-03" db="EMBL/GenBank/DDBJ databases">
        <title>Lomoglobus Profundus gen. nov., sp. nov., a novel member of the phylum Verrucomicrobia, isolated from deep-marine sediment of South China Sea.</title>
        <authorList>
            <person name="Ahmad T."/>
            <person name="Ishaq S.E."/>
            <person name="Wang F."/>
        </authorList>
    </citation>
    <scope>NUCLEOTIDE SEQUENCE</scope>
    <source>
        <strain evidence="2">LMO-M01</strain>
    </source>
</reference>
<feature type="domain" description="Neutral/alkaline non-lysosomal ceramidase N-terminal" evidence="1">
    <location>
        <begin position="47"/>
        <end position="275"/>
    </location>
</feature>
<protein>
    <recommendedName>
        <fullName evidence="1">Neutral/alkaline non-lysosomal ceramidase N-terminal domain-containing protein</fullName>
    </recommendedName>
</protein>
<dbReference type="RefSeq" id="WP_330930062.1">
    <property type="nucleotide sequence ID" value="NZ_CP119075.1"/>
</dbReference>
<name>A0AAE9ZRT2_9BACT</name>
<dbReference type="EMBL" id="CP119075">
    <property type="protein sequence ID" value="WED64065.1"/>
    <property type="molecule type" value="Genomic_DNA"/>
</dbReference>
<dbReference type="Pfam" id="PF04734">
    <property type="entry name" value="Ceramidase_alk"/>
    <property type="match status" value="1"/>
</dbReference>
<evidence type="ECO:0000259" key="1">
    <source>
        <dbReference type="Pfam" id="PF04734"/>
    </source>
</evidence>
<dbReference type="AlphaFoldDB" id="A0AAE9ZRT2"/>
<proteinExistence type="predicted"/>
<organism evidence="2 3">
    <name type="scientific">Synoicihabitans lomoniglobus</name>
    <dbReference type="NCBI Taxonomy" id="2909285"/>
    <lineage>
        <taxon>Bacteria</taxon>
        <taxon>Pseudomonadati</taxon>
        <taxon>Verrucomicrobiota</taxon>
        <taxon>Opitutia</taxon>
        <taxon>Opitutales</taxon>
        <taxon>Opitutaceae</taxon>
        <taxon>Synoicihabitans</taxon>
    </lineage>
</organism>
<dbReference type="InterPro" id="IPR031329">
    <property type="entry name" value="NEUT/ALK_ceramidase_N"/>
</dbReference>
<accession>A0AAE9ZRT2</accession>